<comment type="caution">
    <text evidence="2">The sequence shown here is derived from an EMBL/GenBank/DDBJ whole genome shotgun (WGS) entry which is preliminary data.</text>
</comment>
<evidence type="ECO:0000259" key="1">
    <source>
        <dbReference type="Pfam" id="PF09346"/>
    </source>
</evidence>
<gene>
    <name evidence="2" type="ORF">E1757_31645</name>
</gene>
<reference evidence="2 3" key="1">
    <citation type="submission" date="2019-03" db="EMBL/GenBank/DDBJ databases">
        <title>This is whole genome sequence of Paenibacillus sp MS74 strain.</title>
        <authorList>
            <person name="Trinh H.N."/>
        </authorList>
    </citation>
    <scope>NUCLEOTIDE SEQUENCE [LARGE SCALE GENOMIC DNA]</scope>
    <source>
        <strain evidence="2 3">MS74</strain>
    </source>
</reference>
<evidence type="ECO:0000313" key="2">
    <source>
        <dbReference type="EMBL" id="TDF91698.1"/>
    </source>
</evidence>
<dbReference type="Gene3D" id="3.40.1580.10">
    <property type="entry name" value="SMI1/KNR4-like"/>
    <property type="match status" value="1"/>
</dbReference>
<dbReference type="InterPro" id="IPR037883">
    <property type="entry name" value="Knr4/Smi1-like_sf"/>
</dbReference>
<keyword evidence="3" id="KW-1185">Reference proteome</keyword>
<dbReference type="AlphaFoldDB" id="A0A4R5KB34"/>
<dbReference type="Pfam" id="PF09346">
    <property type="entry name" value="SMI1_KNR4"/>
    <property type="match status" value="1"/>
</dbReference>
<organism evidence="2 3">
    <name type="scientific">Paenibacillus piri</name>
    <dbReference type="NCBI Taxonomy" id="2547395"/>
    <lineage>
        <taxon>Bacteria</taxon>
        <taxon>Bacillati</taxon>
        <taxon>Bacillota</taxon>
        <taxon>Bacilli</taxon>
        <taxon>Bacillales</taxon>
        <taxon>Paenibacillaceae</taxon>
        <taxon>Paenibacillus</taxon>
    </lineage>
</organism>
<accession>A0A4R5KB34</accession>
<dbReference type="Proteomes" id="UP000295636">
    <property type="component" value="Unassembled WGS sequence"/>
</dbReference>
<dbReference type="InterPro" id="IPR018958">
    <property type="entry name" value="Knr4/Smi1-like_dom"/>
</dbReference>
<sequence>MKDIEALLRQISRLPNCRVNPAIGMPGTEGHSLPADLKRFYELCGGVMLFENKDYHCQIVPPDEFVLSNPVIVGEQVDEDISSHWFIIAHDGNSDYISIDLHQKRSGKCYDSFWDRHAVTGECSVIAKSFTELLNQLVQNNGEHWYWLKEDFQPLGDAYDEFDE</sequence>
<dbReference type="OrthoDB" id="3375677at2"/>
<evidence type="ECO:0000313" key="3">
    <source>
        <dbReference type="Proteomes" id="UP000295636"/>
    </source>
</evidence>
<dbReference type="EMBL" id="SMRT01000025">
    <property type="protein sequence ID" value="TDF91698.1"/>
    <property type="molecule type" value="Genomic_DNA"/>
</dbReference>
<dbReference type="RefSeq" id="WP_133235837.1">
    <property type="nucleotide sequence ID" value="NZ_SMRT01000025.1"/>
</dbReference>
<proteinExistence type="predicted"/>
<dbReference type="SUPFAM" id="SSF160631">
    <property type="entry name" value="SMI1/KNR4-like"/>
    <property type="match status" value="1"/>
</dbReference>
<protein>
    <submittedName>
        <fullName evidence="2">SMI1/KNR4 family protein</fullName>
    </submittedName>
</protein>
<feature type="domain" description="Knr4/Smi1-like" evidence="1">
    <location>
        <begin position="30"/>
        <end position="136"/>
    </location>
</feature>
<name>A0A4R5KB34_9BACL</name>